<comment type="caution">
    <text evidence="16">The sequence shown here is derived from an EMBL/GenBank/DDBJ whole genome shotgun (WGS) entry which is preliminary data.</text>
</comment>
<reference evidence="16 17" key="1">
    <citation type="submission" date="2014-06" db="EMBL/GenBank/DDBJ databases">
        <title>Whole Genome Sequences of Three Symbiotic Endozoicomonas Bacteria.</title>
        <authorList>
            <person name="Neave M.J."/>
            <person name="Apprill A."/>
            <person name="Voolstra C.R."/>
        </authorList>
    </citation>
    <scope>NUCLEOTIDE SEQUENCE [LARGE SCALE GENOMIC DNA]</scope>
    <source>
        <strain evidence="16 17">DSM 25634</strain>
    </source>
</reference>
<dbReference type="InterPro" id="IPR017969">
    <property type="entry name" value="Heavy-metal-associated_CS"/>
</dbReference>
<dbReference type="FunFam" id="3.30.70.100:FF:000001">
    <property type="entry name" value="ATPase copper transporting beta"/>
    <property type="match status" value="1"/>
</dbReference>
<dbReference type="EC" id="7.2.2.12" evidence="12"/>
<dbReference type="GO" id="GO:0005886">
    <property type="term" value="C:plasma membrane"/>
    <property type="evidence" value="ECO:0007669"/>
    <property type="project" value="UniProtKB-SubCell"/>
</dbReference>
<dbReference type="Gene3D" id="2.70.150.10">
    <property type="entry name" value="Calcium-transporting ATPase, cytoplasmic transduction domain A"/>
    <property type="match status" value="1"/>
</dbReference>
<dbReference type="InterPro" id="IPR036412">
    <property type="entry name" value="HAD-like_sf"/>
</dbReference>
<dbReference type="SUPFAM" id="SSF56784">
    <property type="entry name" value="HAD-like"/>
    <property type="match status" value="1"/>
</dbReference>
<dbReference type="InterPro" id="IPR023214">
    <property type="entry name" value="HAD_sf"/>
</dbReference>
<evidence type="ECO:0000256" key="11">
    <source>
        <dbReference type="ARBA" id="ARBA00023136"/>
    </source>
</evidence>
<dbReference type="InterPro" id="IPR023299">
    <property type="entry name" value="ATPase_P-typ_cyto_dom_N"/>
</dbReference>
<dbReference type="eggNOG" id="COG2217">
    <property type="taxonomic scope" value="Bacteria"/>
</dbReference>
<dbReference type="GO" id="GO:0015086">
    <property type="term" value="F:cadmium ion transmembrane transporter activity"/>
    <property type="evidence" value="ECO:0007669"/>
    <property type="project" value="TreeGrafter"/>
</dbReference>
<evidence type="ECO:0000313" key="16">
    <source>
        <dbReference type="EMBL" id="KEQ19018.1"/>
    </source>
</evidence>
<keyword evidence="16" id="KW-0378">Hydrolase</keyword>
<dbReference type="Gene3D" id="3.40.50.1000">
    <property type="entry name" value="HAD superfamily/HAD-like"/>
    <property type="match status" value="1"/>
</dbReference>
<dbReference type="Gene3D" id="3.30.70.100">
    <property type="match status" value="1"/>
</dbReference>
<dbReference type="Pfam" id="PF00403">
    <property type="entry name" value="HMA"/>
    <property type="match status" value="1"/>
</dbReference>
<protein>
    <recommendedName>
        <fullName evidence="12">P-type Zn(2+) transporter</fullName>
        <ecNumber evidence="12">7.2.2.12</ecNumber>
    </recommendedName>
</protein>
<dbReference type="Gene3D" id="3.40.1110.10">
    <property type="entry name" value="Calcium-transporting ATPase, cytoplasmic domain N"/>
    <property type="match status" value="1"/>
</dbReference>
<dbReference type="PROSITE" id="PS00154">
    <property type="entry name" value="ATPASE_E1_E2"/>
    <property type="match status" value="1"/>
</dbReference>
<dbReference type="InterPro" id="IPR018303">
    <property type="entry name" value="ATPase_P-typ_P_site"/>
</dbReference>
<comment type="catalytic activity">
    <reaction evidence="13">
        <text>Zn(2+)(in) + ATP + H2O = Zn(2+)(out) + ADP + phosphate + H(+)</text>
        <dbReference type="Rhea" id="RHEA:20621"/>
        <dbReference type="ChEBI" id="CHEBI:15377"/>
        <dbReference type="ChEBI" id="CHEBI:15378"/>
        <dbReference type="ChEBI" id="CHEBI:29105"/>
        <dbReference type="ChEBI" id="CHEBI:30616"/>
        <dbReference type="ChEBI" id="CHEBI:43474"/>
        <dbReference type="ChEBI" id="CHEBI:456216"/>
        <dbReference type="EC" id="7.2.2.12"/>
    </reaction>
</comment>
<evidence type="ECO:0000256" key="3">
    <source>
        <dbReference type="ARBA" id="ARBA00022475"/>
    </source>
</evidence>
<dbReference type="SFLD" id="SFLDF00027">
    <property type="entry name" value="p-type_atpase"/>
    <property type="match status" value="1"/>
</dbReference>
<dbReference type="InterPro" id="IPR036163">
    <property type="entry name" value="HMA_dom_sf"/>
</dbReference>
<dbReference type="PRINTS" id="PR00120">
    <property type="entry name" value="HATPASE"/>
</dbReference>
<dbReference type="RefSeq" id="WP_034832594.1">
    <property type="nucleotide sequence ID" value="NZ_JOKH01000001.1"/>
</dbReference>
<dbReference type="PANTHER" id="PTHR48085:SF5">
    <property type="entry name" value="CADMIUM_ZINC-TRANSPORTING ATPASE HMA4-RELATED"/>
    <property type="match status" value="1"/>
</dbReference>
<dbReference type="PANTHER" id="PTHR48085">
    <property type="entry name" value="CADMIUM/ZINC-TRANSPORTING ATPASE HMA2-RELATED"/>
    <property type="match status" value="1"/>
</dbReference>
<dbReference type="AlphaFoldDB" id="A0A081NKP5"/>
<dbReference type="InterPro" id="IPR059000">
    <property type="entry name" value="ATPase_P-type_domA"/>
</dbReference>
<dbReference type="NCBIfam" id="TIGR01511">
    <property type="entry name" value="ATPase-IB1_Cu"/>
    <property type="match status" value="1"/>
</dbReference>
<evidence type="ECO:0000256" key="13">
    <source>
        <dbReference type="ARBA" id="ARBA00047308"/>
    </source>
</evidence>
<dbReference type="SUPFAM" id="SSF81653">
    <property type="entry name" value="Calcium ATPase, transduction domain A"/>
    <property type="match status" value="1"/>
</dbReference>
<dbReference type="PROSITE" id="PS50846">
    <property type="entry name" value="HMA_2"/>
    <property type="match status" value="1"/>
</dbReference>
<name>A0A081NKP5_9GAMM</name>
<dbReference type="PROSITE" id="PS01047">
    <property type="entry name" value="HMA_1"/>
    <property type="match status" value="1"/>
</dbReference>
<evidence type="ECO:0000256" key="2">
    <source>
        <dbReference type="ARBA" id="ARBA00006024"/>
    </source>
</evidence>
<comment type="similarity">
    <text evidence="2 14">Belongs to the cation transport ATPase (P-type) (TC 3.A.3) family. Type IB subfamily.</text>
</comment>
<organism evidence="16 17">
    <name type="scientific">Endozoicomonas numazuensis</name>
    <dbReference type="NCBI Taxonomy" id="1137799"/>
    <lineage>
        <taxon>Bacteria</taxon>
        <taxon>Pseudomonadati</taxon>
        <taxon>Pseudomonadota</taxon>
        <taxon>Gammaproteobacteria</taxon>
        <taxon>Oceanospirillales</taxon>
        <taxon>Endozoicomonadaceae</taxon>
        <taxon>Endozoicomonas</taxon>
    </lineage>
</organism>
<evidence type="ECO:0000313" key="17">
    <source>
        <dbReference type="Proteomes" id="UP000028073"/>
    </source>
</evidence>
<evidence type="ECO:0000256" key="6">
    <source>
        <dbReference type="ARBA" id="ARBA00022723"/>
    </source>
</evidence>
<dbReference type="InterPro" id="IPR027256">
    <property type="entry name" value="P-typ_ATPase_IB"/>
</dbReference>
<keyword evidence="17" id="KW-1185">Reference proteome</keyword>
<evidence type="ECO:0000256" key="14">
    <source>
        <dbReference type="RuleBase" id="RU362081"/>
    </source>
</evidence>
<feature type="transmembrane region" description="Helical" evidence="14">
    <location>
        <begin position="669"/>
        <end position="687"/>
    </location>
</feature>
<keyword evidence="4" id="KW-0597">Phosphoprotein</keyword>
<feature type="transmembrane region" description="Helical" evidence="14">
    <location>
        <begin position="103"/>
        <end position="123"/>
    </location>
</feature>
<dbReference type="NCBIfam" id="TIGR01525">
    <property type="entry name" value="ATPase-IB_hvy"/>
    <property type="match status" value="1"/>
</dbReference>
<keyword evidence="9" id="KW-1278">Translocase</keyword>
<accession>A0A081NKP5</accession>
<keyword evidence="8 14" id="KW-0067">ATP-binding</keyword>
<evidence type="ECO:0000256" key="10">
    <source>
        <dbReference type="ARBA" id="ARBA00022989"/>
    </source>
</evidence>
<dbReference type="InterPro" id="IPR044492">
    <property type="entry name" value="P_typ_ATPase_HD_dom"/>
</dbReference>
<evidence type="ECO:0000256" key="12">
    <source>
        <dbReference type="ARBA" id="ARBA00039097"/>
    </source>
</evidence>
<evidence type="ECO:0000256" key="7">
    <source>
        <dbReference type="ARBA" id="ARBA00022741"/>
    </source>
</evidence>
<keyword evidence="10 14" id="KW-1133">Transmembrane helix</keyword>
<dbReference type="NCBIfam" id="TIGR01494">
    <property type="entry name" value="ATPase_P-type"/>
    <property type="match status" value="1"/>
</dbReference>
<dbReference type="EMBL" id="JOKH01000001">
    <property type="protein sequence ID" value="KEQ19018.1"/>
    <property type="molecule type" value="Genomic_DNA"/>
</dbReference>
<dbReference type="SFLD" id="SFLDS00003">
    <property type="entry name" value="Haloacid_Dehalogenase"/>
    <property type="match status" value="1"/>
</dbReference>
<evidence type="ECO:0000256" key="5">
    <source>
        <dbReference type="ARBA" id="ARBA00022692"/>
    </source>
</evidence>
<keyword evidence="5 14" id="KW-0812">Transmembrane</keyword>
<dbReference type="InterPro" id="IPR051014">
    <property type="entry name" value="Cation_Transport_ATPase_IB"/>
</dbReference>
<keyword evidence="6 14" id="KW-0479">Metal-binding</keyword>
<dbReference type="OrthoDB" id="9814270at2"/>
<dbReference type="InterPro" id="IPR006121">
    <property type="entry name" value="HMA_dom"/>
</dbReference>
<feature type="transmembrane region" description="Helical" evidence="14">
    <location>
        <begin position="329"/>
        <end position="351"/>
    </location>
</feature>
<dbReference type="GO" id="GO:0016463">
    <property type="term" value="F:P-type zinc transporter activity"/>
    <property type="evidence" value="ECO:0007669"/>
    <property type="project" value="UniProtKB-EC"/>
</dbReference>
<proteinExistence type="inferred from homology"/>
<dbReference type="GO" id="GO:0016887">
    <property type="term" value="F:ATP hydrolysis activity"/>
    <property type="evidence" value="ECO:0007669"/>
    <property type="project" value="InterPro"/>
</dbReference>
<dbReference type="SUPFAM" id="SSF81665">
    <property type="entry name" value="Calcium ATPase, transmembrane domain M"/>
    <property type="match status" value="1"/>
</dbReference>
<dbReference type="InterPro" id="IPR001757">
    <property type="entry name" value="P_typ_ATPase"/>
</dbReference>
<evidence type="ECO:0000256" key="8">
    <source>
        <dbReference type="ARBA" id="ARBA00022840"/>
    </source>
</evidence>
<evidence type="ECO:0000256" key="9">
    <source>
        <dbReference type="ARBA" id="ARBA00022967"/>
    </source>
</evidence>
<feature type="transmembrane region" description="Helical" evidence="14">
    <location>
        <begin position="363"/>
        <end position="388"/>
    </location>
</feature>
<feature type="transmembrane region" description="Helical" evidence="14">
    <location>
        <begin position="129"/>
        <end position="147"/>
    </location>
</feature>
<dbReference type="GO" id="GO:0005524">
    <property type="term" value="F:ATP binding"/>
    <property type="evidence" value="ECO:0007669"/>
    <property type="project" value="UniProtKB-UniRule"/>
</dbReference>
<dbReference type="SFLD" id="SFLDG00002">
    <property type="entry name" value="C1.7:_P-type_atpase_like"/>
    <property type="match status" value="1"/>
</dbReference>
<evidence type="ECO:0000256" key="4">
    <source>
        <dbReference type="ARBA" id="ARBA00022553"/>
    </source>
</evidence>
<sequence length="717" mass="76493">MSTCTTTKSCCSKEKVVQPVTSIEATTRYKWSVGGMDCASCAAKIEKALATISGVKQVRVAFATERLLVDLDPATSPDTIQKTVEQLGFTLKNTDQADKEEPLWKAHSTFTLLAVLMTLASIFMLFDPAWGSFGFLLATVLGVMPFAKKSLNQIRNGSWFGIETLMTVAALGALILGETVEAGLVLLLFSLGEMLEGFAGRKAKAGIKSLMQLTPDTAWKIQDGERIEVPADFLVPGELIEVLPGDRLPVDAILHSSLGSFDESALTGESIPVNREAGEKIMAGSMVVDKPVRLTVESEPGENAIDRIVTLIEEAEERRAPIARMVDKFSAWYTPLVMGFATLVLIIPPLFAGAAWTPWAYKALTLLLIACPCALVVSIPAAVTSALASAARFGALIKGGAALEQLREIKKLAFDKTGTLTEGKPRVTRVVSVHEQEDQILSLASAIEMGSSHPLATAIIDETKSRSLTFSEATDIRVLTGRGVEGTVAGRTIKIVAPRYIDDKDLGEHKTTIESLESEGNTVVVVKDEENVLGLIGLADTLREDAIKAIRKLKSIGVESVMLTGDNRRAAAAIAGKLGIDYKAELLPEDKVKAVQAIQAQNKGAVAMVGDGINDAPALKTAELGIAMGRGSDVALETADAALTHERLIELPHMIQLSQNTARITRQNIGLALGINTLFLLTTLFGVTGLMAAVLSDAGGTVLVTLNALRLMKKQKN</sequence>
<dbReference type="InterPro" id="IPR008250">
    <property type="entry name" value="ATPase_P-typ_transduc_dom_A_sf"/>
</dbReference>
<dbReference type="Pfam" id="PF00702">
    <property type="entry name" value="Hydrolase"/>
    <property type="match status" value="1"/>
</dbReference>
<evidence type="ECO:0000256" key="1">
    <source>
        <dbReference type="ARBA" id="ARBA00004651"/>
    </source>
</evidence>
<dbReference type="NCBIfam" id="TIGR01512">
    <property type="entry name" value="ATPase-IB2_Cd"/>
    <property type="match status" value="1"/>
</dbReference>
<gene>
    <name evidence="16" type="primary">zntA</name>
    <name evidence="16" type="ORF">GZ78_03005</name>
</gene>
<dbReference type="InterPro" id="IPR023298">
    <property type="entry name" value="ATPase_P-typ_TM_dom_sf"/>
</dbReference>
<dbReference type="CDD" id="cd00371">
    <property type="entry name" value="HMA"/>
    <property type="match status" value="1"/>
</dbReference>
<feature type="domain" description="HMA" evidence="15">
    <location>
        <begin position="27"/>
        <end position="92"/>
    </location>
</feature>
<keyword evidence="3 14" id="KW-1003">Cell membrane</keyword>
<dbReference type="Pfam" id="PF00122">
    <property type="entry name" value="E1-E2_ATPase"/>
    <property type="match status" value="1"/>
</dbReference>
<dbReference type="SUPFAM" id="SSF55008">
    <property type="entry name" value="HMA, heavy metal-associated domain"/>
    <property type="match status" value="1"/>
</dbReference>
<dbReference type="GO" id="GO:0046872">
    <property type="term" value="F:metal ion binding"/>
    <property type="evidence" value="ECO:0007669"/>
    <property type="project" value="UniProtKB-KW"/>
</dbReference>
<evidence type="ECO:0000259" key="15">
    <source>
        <dbReference type="PROSITE" id="PS50846"/>
    </source>
</evidence>
<keyword evidence="7 14" id="KW-0547">Nucleotide-binding</keyword>
<dbReference type="PRINTS" id="PR00119">
    <property type="entry name" value="CATATPASE"/>
</dbReference>
<keyword evidence="11 14" id="KW-0472">Membrane</keyword>
<dbReference type="Proteomes" id="UP000028073">
    <property type="component" value="Unassembled WGS sequence"/>
</dbReference>
<dbReference type="STRING" id="1137799.GZ78_03005"/>
<comment type="subcellular location">
    <subcellularLocation>
        <location evidence="1">Cell membrane</location>
        <topology evidence="1">Multi-pass membrane protein</topology>
    </subcellularLocation>
</comment>